<dbReference type="EMBL" id="LT906449">
    <property type="protein sequence ID" value="SNV05035.1"/>
    <property type="molecule type" value="Genomic_DNA"/>
</dbReference>
<evidence type="ECO:0000313" key="2">
    <source>
        <dbReference type="EMBL" id="SNV05035.1"/>
    </source>
</evidence>
<dbReference type="RefSeq" id="WP_066429179.1">
    <property type="nucleotide sequence ID" value="NZ_CP014227.1"/>
</dbReference>
<name>A0AAX2GWS2_9FLAO</name>
<reference evidence="1 3" key="1">
    <citation type="submission" date="2016-02" db="EMBL/GenBank/DDBJ databases">
        <authorList>
            <person name="Holder M.E."/>
            <person name="Ajami N.J."/>
            <person name="Petrosino J.F."/>
        </authorList>
    </citation>
    <scope>NUCLEOTIDE SEQUENCE [LARGE SCALE GENOMIC DNA]</scope>
    <source>
        <strain evidence="1 3">CCUG 32990</strain>
    </source>
</reference>
<accession>A0AAX2GWS2</accession>
<gene>
    <name evidence="1" type="ORF">AXF12_05950</name>
    <name evidence="2" type="ORF">SAMEA44541418_00528</name>
</gene>
<sequence>MQEKEQKISINVENGVKEVVIREGEAARLLDEKAPLKAGISGTLDAPLEYITQRLEQFDHKRAHILVDRENASITLVINENDPYRRDEIKGALEMHPAFQAFGINAGKVWTPTQLGMFFKMNRAYFADRAENLKLVSELMNFTATVNNSIERSMNEKGNRTDNFEQVVNSNLPASFVLNIPIVKGGQAEKLEVETFAQVDGREVSFVLLSPSARELTTTLLDNAIDGILQVIRDIASDIAIIEQ</sequence>
<evidence type="ECO:0000313" key="4">
    <source>
        <dbReference type="Proteomes" id="UP000215539"/>
    </source>
</evidence>
<dbReference type="KEGG" id="chg:AXF12_05950"/>
<keyword evidence="3" id="KW-1185">Reference proteome</keyword>
<protein>
    <submittedName>
        <fullName evidence="2">Uncharacterized protein</fullName>
    </submittedName>
</protein>
<organism evidence="2 4">
    <name type="scientific">Capnocytophaga haemolytica</name>
    <dbReference type="NCBI Taxonomy" id="45243"/>
    <lineage>
        <taxon>Bacteria</taxon>
        <taxon>Pseudomonadati</taxon>
        <taxon>Bacteroidota</taxon>
        <taxon>Flavobacteriia</taxon>
        <taxon>Flavobacteriales</taxon>
        <taxon>Flavobacteriaceae</taxon>
        <taxon>Capnocytophaga</taxon>
    </lineage>
</organism>
<dbReference type="AlphaFoldDB" id="A0AAX2GWS2"/>
<dbReference type="Proteomes" id="UP000065822">
    <property type="component" value="Chromosome"/>
</dbReference>
<reference evidence="2 4" key="2">
    <citation type="submission" date="2017-06" db="EMBL/GenBank/DDBJ databases">
        <authorList>
            <consortium name="Pathogen Informatics"/>
        </authorList>
    </citation>
    <scope>NUCLEOTIDE SEQUENCE [LARGE SCALE GENOMIC DNA]</scope>
    <source>
        <strain evidence="2 4">NCTC12947</strain>
    </source>
</reference>
<evidence type="ECO:0000313" key="1">
    <source>
        <dbReference type="EMBL" id="AMD85100.1"/>
    </source>
</evidence>
<dbReference type="EMBL" id="CP014227">
    <property type="protein sequence ID" value="AMD85100.1"/>
    <property type="molecule type" value="Genomic_DNA"/>
</dbReference>
<evidence type="ECO:0000313" key="3">
    <source>
        <dbReference type="Proteomes" id="UP000065822"/>
    </source>
</evidence>
<proteinExistence type="predicted"/>
<dbReference type="Proteomes" id="UP000215539">
    <property type="component" value="Chromosome 1"/>
</dbReference>